<dbReference type="PANTHER" id="PTHR42983:SF1">
    <property type="entry name" value="IRON-MOLYBDENUM PROTEIN"/>
    <property type="match status" value="1"/>
</dbReference>
<sequence>MKVAVSSQGKTLESHVDTRFGRAQFFIIVDTETMDYKVVDNLAVAQSQWCWN</sequence>
<evidence type="ECO:0000259" key="1">
    <source>
        <dbReference type="Pfam" id="PF02579"/>
    </source>
</evidence>
<dbReference type="AlphaFoldDB" id="A0A0F5PKP6"/>
<accession>A0A0F5PKP6</accession>
<name>A0A0F5PKP6_9THEO</name>
<dbReference type="Gene3D" id="3.30.420.130">
    <property type="entry name" value="Dinitrogenase iron-molybdenum cofactor biosynthesis domain"/>
    <property type="match status" value="1"/>
</dbReference>
<evidence type="ECO:0000313" key="3">
    <source>
        <dbReference type="Proteomes" id="UP000010146"/>
    </source>
</evidence>
<dbReference type="InterPro" id="IPR003731">
    <property type="entry name" value="Di-Nase_FeMo-co_biosynth"/>
</dbReference>
<feature type="domain" description="Dinitrogenase iron-molybdenum cofactor biosynthesis" evidence="1">
    <location>
        <begin position="13"/>
        <end position="44"/>
    </location>
</feature>
<dbReference type="Proteomes" id="UP000010146">
    <property type="component" value="Unassembled WGS sequence"/>
</dbReference>
<reference evidence="3" key="3">
    <citation type="submission" date="2015-02" db="EMBL/GenBank/DDBJ databases">
        <title>Genome analysis of three genomes within the thermophilic hydrogenogenic bacterial species Caldanaerobacter subterraneus.</title>
        <authorList>
            <person name="Sant'Anna F.H."/>
            <person name="Lebedinsky A."/>
            <person name="Sokolova T."/>
            <person name="Robb F.T."/>
            <person name="Gonzalez J.M."/>
        </authorList>
    </citation>
    <scope>NUCLEOTIDE SEQUENCE [LARGE SCALE GENOMIC DNA]</scope>
    <source>
        <strain evidence="3">DSM 12653</strain>
    </source>
</reference>
<gene>
    <name evidence="2" type="ORF">CDSM653_01757</name>
</gene>
<dbReference type="PANTHER" id="PTHR42983">
    <property type="entry name" value="DINITROGENASE IRON-MOLYBDENUM COFACTOR PROTEIN-RELATED"/>
    <property type="match status" value="1"/>
</dbReference>
<proteinExistence type="predicted"/>
<reference evidence="2 3" key="2">
    <citation type="journal article" date="2015" name="BMC Genomics">
        <title>Analysis of three genomes within the thermophilic bacterial species Caldanaerobacter subterraneus with a focus on carbon monoxide dehydrogenase evolution and hydrolase diversity.</title>
        <authorList>
            <person name="Sant'Anna F.H."/>
            <person name="Lebedinsky A.V."/>
            <person name="Sokolova T.G."/>
            <person name="Robb F.T."/>
            <person name="Gonzalez J.M."/>
        </authorList>
    </citation>
    <scope>NUCLEOTIDE SEQUENCE [LARGE SCALE GENOMIC DNA]</scope>
    <source>
        <strain evidence="2 3">DSM 12653</strain>
    </source>
</reference>
<comment type="caution">
    <text evidence="2">The sequence shown here is derived from an EMBL/GenBank/DDBJ whole genome shotgun (WGS) entry which is preliminary data.</text>
</comment>
<protein>
    <recommendedName>
        <fullName evidence="1">Dinitrogenase iron-molybdenum cofactor biosynthesis domain-containing protein</fullName>
    </recommendedName>
</protein>
<dbReference type="EMBL" id="ABXP02000103">
    <property type="protein sequence ID" value="KKC29227.1"/>
    <property type="molecule type" value="Genomic_DNA"/>
</dbReference>
<organism evidence="2 3">
    <name type="scientific">Caldanaerobacter subterraneus subsp. pacificus DSM 12653</name>
    <dbReference type="NCBI Taxonomy" id="391606"/>
    <lineage>
        <taxon>Bacteria</taxon>
        <taxon>Bacillati</taxon>
        <taxon>Bacillota</taxon>
        <taxon>Clostridia</taxon>
        <taxon>Thermoanaerobacterales</taxon>
        <taxon>Thermoanaerobacteraceae</taxon>
        <taxon>Caldanaerobacter</taxon>
    </lineage>
</organism>
<evidence type="ECO:0000313" key="2">
    <source>
        <dbReference type="EMBL" id="KKC29227.1"/>
    </source>
</evidence>
<dbReference type="SUPFAM" id="SSF53146">
    <property type="entry name" value="Nitrogenase accessory factor-like"/>
    <property type="match status" value="1"/>
</dbReference>
<dbReference type="Pfam" id="PF02579">
    <property type="entry name" value="Nitro_FeMo-Co"/>
    <property type="match status" value="1"/>
</dbReference>
<reference evidence="2 3" key="1">
    <citation type="submission" date="2008-07" db="EMBL/GenBank/DDBJ databases">
        <authorList>
            <person name="Gonzalez J."/>
            <person name="Sokolova T."/>
            <person name="Ferriera S."/>
            <person name="Johnson J."/>
            <person name="Kravitz S."/>
            <person name="Beeson K."/>
            <person name="Sutton G."/>
            <person name="Rogers Y.-H."/>
            <person name="Friedman R."/>
            <person name="Frazier M."/>
            <person name="Venter J.C."/>
        </authorList>
    </citation>
    <scope>NUCLEOTIDE SEQUENCE [LARGE SCALE GENOMIC DNA]</scope>
    <source>
        <strain evidence="2 3">DSM 12653</strain>
    </source>
</reference>
<dbReference type="InterPro" id="IPR036105">
    <property type="entry name" value="DiNase_FeMo-co_biosyn_sf"/>
</dbReference>